<sequence>MNAIRLLFAAMVAALFTACASSYTDTGYRQSVYVDYEAIRAHGIEVTNGEVPSGRTAIGKLMEVRQFPRTYTRVNVPSKNSDDTYSHDTRSKYLVRGNLDNDARMLPDIIADEVRAHHGRGIAELSVVVVGENSQPTFHISGIVYR</sequence>
<organism evidence="1">
    <name type="scientific">Siphoviridae sp. cttU829</name>
    <dbReference type="NCBI Taxonomy" id="2823605"/>
    <lineage>
        <taxon>Viruses</taxon>
        <taxon>Duplodnaviria</taxon>
        <taxon>Heunggongvirae</taxon>
        <taxon>Uroviricota</taxon>
        <taxon>Caudoviricetes</taxon>
    </lineage>
</organism>
<proteinExistence type="predicted"/>
<evidence type="ECO:0000313" key="1">
    <source>
        <dbReference type="EMBL" id="DAD67566.1"/>
    </source>
</evidence>
<name>A0A8S5LCA4_9CAUD</name>
<dbReference type="PROSITE" id="PS51257">
    <property type="entry name" value="PROKAR_LIPOPROTEIN"/>
    <property type="match status" value="1"/>
</dbReference>
<accession>A0A8S5LCA4</accession>
<reference evidence="1" key="1">
    <citation type="journal article" date="2021" name="Proc. Natl. Acad. Sci. U.S.A.">
        <title>A Catalog of Tens of Thousands of Viruses from Human Metagenomes Reveals Hidden Associations with Chronic Diseases.</title>
        <authorList>
            <person name="Tisza M.J."/>
            <person name="Buck C.B."/>
        </authorList>
    </citation>
    <scope>NUCLEOTIDE SEQUENCE</scope>
    <source>
        <strain evidence="1">CttU829</strain>
    </source>
</reference>
<protein>
    <submittedName>
        <fullName evidence="1">Outer membrane protein assembly factor</fullName>
    </submittedName>
</protein>
<dbReference type="EMBL" id="BK014681">
    <property type="protein sequence ID" value="DAD67566.1"/>
    <property type="molecule type" value="Genomic_DNA"/>
</dbReference>